<dbReference type="OrthoDB" id="289721at2759"/>
<keyword evidence="1" id="KW-0695">RNA-directed DNA polymerase</keyword>
<dbReference type="GO" id="GO:0003720">
    <property type="term" value="F:telomerase activity"/>
    <property type="evidence" value="ECO:0007669"/>
    <property type="project" value="InterPro"/>
</dbReference>
<protein>
    <recommendedName>
        <fullName evidence="1">Telomerase reverse transcriptase</fullName>
        <ecNumber evidence="1">2.7.7.49</ecNumber>
    </recommendedName>
    <alternativeName>
        <fullName evidence="1">Telomerase catalytic subunit</fullName>
    </alternativeName>
</protein>
<dbReference type="RefSeq" id="XP_033577068.1">
    <property type="nucleotide sequence ID" value="XM_033714215.1"/>
</dbReference>
<evidence type="ECO:0000256" key="2">
    <source>
        <dbReference type="SAM" id="MobiDB-lite"/>
    </source>
</evidence>
<keyword evidence="1" id="KW-0779">Telomere</keyword>
<keyword evidence="4" id="KW-1185">Reference proteome</keyword>
<dbReference type="GO" id="GO:0000333">
    <property type="term" value="C:telomerase catalytic core complex"/>
    <property type="evidence" value="ECO:0007669"/>
    <property type="project" value="TreeGrafter"/>
</dbReference>
<keyword evidence="1" id="KW-0460">Magnesium</keyword>
<name>A0A6A6YQ07_9PEZI</name>
<keyword evidence="1" id="KW-0539">Nucleus</keyword>
<keyword evidence="1" id="KW-0548">Nucleotidyltransferase</keyword>
<reference evidence="3 5" key="1">
    <citation type="journal article" date="2020" name="Stud. Mycol.">
        <title>101 Dothideomycetes genomes: a test case for predicting lifestyles and emergence of pathogens.</title>
        <authorList>
            <person name="Haridas S."/>
            <person name="Albert R."/>
            <person name="Binder M."/>
            <person name="Bloem J."/>
            <person name="Labutti K."/>
            <person name="Salamov A."/>
            <person name="Andreopoulos B."/>
            <person name="Baker S."/>
            <person name="Barry K."/>
            <person name="Bills G."/>
            <person name="Bluhm B."/>
            <person name="Cannon C."/>
            <person name="Castanera R."/>
            <person name="Culley D."/>
            <person name="Daum C."/>
            <person name="Ezra D."/>
            <person name="Gonzalez J."/>
            <person name="Henrissat B."/>
            <person name="Kuo A."/>
            <person name="Liang C."/>
            <person name="Lipzen A."/>
            <person name="Lutzoni F."/>
            <person name="Magnuson J."/>
            <person name="Mondo S."/>
            <person name="Nolan M."/>
            <person name="Ohm R."/>
            <person name="Pangilinan J."/>
            <person name="Park H.-J."/>
            <person name="Ramirez L."/>
            <person name="Alfaro M."/>
            <person name="Sun H."/>
            <person name="Tritt A."/>
            <person name="Yoshinaga Y."/>
            <person name="Zwiers L.-H."/>
            <person name="Turgeon B."/>
            <person name="Goodwin S."/>
            <person name="Spatafora J."/>
            <person name="Crous P."/>
            <person name="Grigoriev I."/>
        </authorList>
    </citation>
    <scope>NUCLEOTIDE SEQUENCE</scope>
    <source>
        <strain evidence="3 5">CBS 304.34</strain>
    </source>
</reference>
<evidence type="ECO:0000313" key="3">
    <source>
        <dbReference type="EMBL" id="KAF2810104.1"/>
    </source>
</evidence>
<dbReference type="GO" id="GO:0046872">
    <property type="term" value="F:metal ion binding"/>
    <property type="evidence" value="ECO:0007669"/>
    <property type="project" value="UniProtKB-KW"/>
</dbReference>
<comment type="similarity">
    <text evidence="1">Belongs to the reverse transcriptase family. Telomerase subfamily.</text>
</comment>
<dbReference type="EMBL" id="MU003700">
    <property type="protein sequence ID" value="KAF2810104.1"/>
    <property type="molecule type" value="Genomic_DNA"/>
</dbReference>
<dbReference type="EC" id="2.7.7.49" evidence="1"/>
<dbReference type="GO" id="GO:0042162">
    <property type="term" value="F:telomeric DNA binding"/>
    <property type="evidence" value="ECO:0007669"/>
    <property type="project" value="TreeGrafter"/>
</dbReference>
<dbReference type="PANTHER" id="PTHR12066">
    <property type="entry name" value="TELOMERASE REVERSE TRANSCRIPTASE"/>
    <property type="match status" value="1"/>
</dbReference>
<comment type="subcellular location">
    <subcellularLocation>
        <location evidence="1">Nucleus</location>
    </subcellularLocation>
    <subcellularLocation>
        <location evidence="1">Chromosome</location>
        <location evidence="1">Telomere</location>
    </subcellularLocation>
</comment>
<reference evidence="5" key="3">
    <citation type="submission" date="2025-04" db="UniProtKB">
        <authorList>
            <consortium name="RefSeq"/>
        </authorList>
    </citation>
    <scope>IDENTIFICATION</scope>
    <source>
        <strain evidence="5">CBS 304.34</strain>
    </source>
</reference>
<feature type="region of interest" description="Disordered" evidence="2">
    <location>
        <begin position="1"/>
        <end position="22"/>
    </location>
</feature>
<keyword evidence="1" id="KW-0808">Transferase</keyword>
<keyword evidence="1" id="KW-0158">Chromosome</keyword>
<organism evidence="3">
    <name type="scientific">Mytilinidion resinicola</name>
    <dbReference type="NCBI Taxonomy" id="574789"/>
    <lineage>
        <taxon>Eukaryota</taxon>
        <taxon>Fungi</taxon>
        <taxon>Dikarya</taxon>
        <taxon>Ascomycota</taxon>
        <taxon>Pezizomycotina</taxon>
        <taxon>Dothideomycetes</taxon>
        <taxon>Pleosporomycetidae</taxon>
        <taxon>Mytilinidiales</taxon>
        <taxon>Mytilinidiaceae</taxon>
        <taxon>Mytilinidion</taxon>
    </lineage>
</organism>
<gene>
    <name evidence="3 5" type="ORF">BDZ99DRAFT_304375</name>
</gene>
<proteinExistence type="inferred from homology"/>
<dbReference type="PANTHER" id="PTHR12066:SF0">
    <property type="entry name" value="TELOMERASE REVERSE TRANSCRIPTASE"/>
    <property type="match status" value="1"/>
</dbReference>
<evidence type="ECO:0000256" key="1">
    <source>
        <dbReference type="RuleBase" id="RU365061"/>
    </source>
</evidence>
<reference evidence="5" key="2">
    <citation type="submission" date="2020-04" db="EMBL/GenBank/DDBJ databases">
        <authorList>
            <consortium name="NCBI Genome Project"/>
        </authorList>
    </citation>
    <scope>NUCLEOTIDE SEQUENCE</scope>
    <source>
        <strain evidence="5">CBS 304.34</strain>
    </source>
</reference>
<dbReference type="Gene3D" id="1.10.132.70">
    <property type="match status" value="1"/>
</dbReference>
<keyword evidence="1" id="KW-0479">Metal-binding</keyword>
<sequence>MKRKRQPVASPAPSSQSALATPQSVVHPVLQRLYPQLHTLRQYLLSWLPASSKKRRRRIEQLGLSPDATASPGEDAALGLLLDTTLIGLPKADQSEADKDALARDMESFSQQLPESTLFLSSNPGHFLQPETVDFVIWLLFKRHPSSHRPPHLLCYAFQRASVQGQNGLALGAAPGIPGILSHAPNTYVDTVKGPLWCKLHSHLGQGGDRIMIDLLLDCGIFRPLQGQNGNYVQISGFPVSELKPNRASKTGPHTIAAKDPKLLPIRGPLPKLEARTPASIKFVRSRMLYARAALNAKGGVRFGMRHIHVLNRFSDRNDPQQTIQIMRYIFPRQFGLHNVFTSTVDYRDTALPFKDYTLREKEIQQQFYRESLKHKSADASIEGFKSHVPKRLRGEATTLVNKLRKLNQKCSYSELLRHYCPVEVNIPDSQLRLNLTGIGSRFIPEAGMEKQPTSAWFEQGLG</sequence>
<comment type="function">
    <text evidence="1">Telomerase is a ribonucleoprotein enzyme essential for the replication of chromosome termini in most eukaryotes. It elongates telomeres. It is a reverse transcriptase that adds simple sequence repeats to chromosome ends by copying a template sequence within the RNA component of the enzyme.</text>
</comment>
<dbReference type="GeneID" id="54455108"/>
<feature type="compositionally biased region" description="Low complexity" evidence="2">
    <location>
        <begin position="7"/>
        <end position="22"/>
    </location>
</feature>
<dbReference type="GO" id="GO:0007004">
    <property type="term" value="P:telomere maintenance via telomerase"/>
    <property type="evidence" value="ECO:0007669"/>
    <property type="project" value="TreeGrafter"/>
</dbReference>
<comment type="catalytic activity">
    <reaction evidence="1">
        <text>DNA(n) + a 2'-deoxyribonucleoside 5'-triphosphate = DNA(n+1) + diphosphate</text>
        <dbReference type="Rhea" id="RHEA:22508"/>
        <dbReference type="Rhea" id="RHEA-COMP:17339"/>
        <dbReference type="Rhea" id="RHEA-COMP:17340"/>
        <dbReference type="ChEBI" id="CHEBI:33019"/>
        <dbReference type="ChEBI" id="CHEBI:61560"/>
        <dbReference type="ChEBI" id="CHEBI:173112"/>
        <dbReference type="EC" id="2.7.7.49"/>
    </reaction>
</comment>
<accession>A0A6A6YQ07</accession>
<evidence type="ECO:0000313" key="5">
    <source>
        <dbReference type="RefSeq" id="XP_033577068.1"/>
    </source>
</evidence>
<dbReference type="GO" id="GO:0000781">
    <property type="term" value="C:chromosome, telomeric region"/>
    <property type="evidence" value="ECO:0007669"/>
    <property type="project" value="UniProtKB-SubCell"/>
</dbReference>
<evidence type="ECO:0000313" key="4">
    <source>
        <dbReference type="Proteomes" id="UP000504636"/>
    </source>
</evidence>
<dbReference type="GO" id="GO:0070034">
    <property type="term" value="F:telomerase RNA binding"/>
    <property type="evidence" value="ECO:0007669"/>
    <property type="project" value="TreeGrafter"/>
</dbReference>
<dbReference type="InterPro" id="IPR003545">
    <property type="entry name" value="Telomerase_RT"/>
</dbReference>
<dbReference type="Proteomes" id="UP000504636">
    <property type="component" value="Unplaced"/>
</dbReference>
<dbReference type="AlphaFoldDB" id="A0A6A6YQ07"/>